<dbReference type="GO" id="GO:0004016">
    <property type="term" value="F:adenylate cyclase activity"/>
    <property type="evidence" value="ECO:0007669"/>
    <property type="project" value="UniProtKB-EC"/>
</dbReference>
<evidence type="ECO:0000256" key="6">
    <source>
        <dbReference type="ARBA" id="ARBA00022723"/>
    </source>
</evidence>
<accession>A0A915K7C6</accession>
<dbReference type="InterPro" id="IPR029787">
    <property type="entry name" value="Nucleotide_cyclase"/>
</dbReference>
<dbReference type="PANTHER" id="PTHR45627:SF12">
    <property type="entry name" value="ADENYLATE CYCLASE TYPE 2"/>
    <property type="match status" value="1"/>
</dbReference>
<keyword evidence="11 13" id="KW-0472">Membrane</keyword>
<dbReference type="WBParaSite" id="nRc.2.0.1.t34084-RA">
    <property type="protein sequence ID" value="nRc.2.0.1.t34084-RA"/>
    <property type="gene ID" value="nRc.2.0.1.g34084"/>
</dbReference>
<feature type="transmembrane region" description="Helical" evidence="13">
    <location>
        <begin position="97"/>
        <end position="118"/>
    </location>
</feature>
<feature type="transmembrane region" description="Helical" evidence="13">
    <location>
        <begin position="247"/>
        <end position="267"/>
    </location>
</feature>
<evidence type="ECO:0000256" key="3">
    <source>
        <dbReference type="ARBA" id="ARBA00004141"/>
    </source>
</evidence>
<comment type="catalytic activity">
    <reaction evidence="2">
        <text>ATP = 3',5'-cyclic AMP + diphosphate</text>
        <dbReference type="Rhea" id="RHEA:15389"/>
        <dbReference type="ChEBI" id="CHEBI:30616"/>
        <dbReference type="ChEBI" id="CHEBI:33019"/>
        <dbReference type="ChEBI" id="CHEBI:58165"/>
        <dbReference type="EC" id="4.6.1.1"/>
    </reaction>
</comment>
<dbReference type="Gene3D" id="3.30.70.1230">
    <property type="entry name" value="Nucleotide cyclase"/>
    <property type="match status" value="1"/>
</dbReference>
<evidence type="ECO:0000259" key="14">
    <source>
        <dbReference type="PROSITE" id="PS50125"/>
    </source>
</evidence>
<evidence type="ECO:0000256" key="7">
    <source>
        <dbReference type="ARBA" id="ARBA00022741"/>
    </source>
</evidence>
<protein>
    <recommendedName>
        <fullName evidence="4">adenylate cyclase</fullName>
        <ecNumber evidence="4">4.6.1.1</ecNumber>
    </recommendedName>
</protein>
<keyword evidence="6" id="KW-0479">Metal-binding</keyword>
<dbReference type="Proteomes" id="UP000887565">
    <property type="component" value="Unplaced"/>
</dbReference>
<organism evidence="15 16">
    <name type="scientific">Romanomermis culicivorax</name>
    <name type="common">Nematode worm</name>
    <dbReference type="NCBI Taxonomy" id="13658"/>
    <lineage>
        <taxon>Eukaryota</taxon>
        <taxon>Metazoa</taxon>
        <taxon>Ecdysozoa</taxon>
        <taxon>Nematoda</taxon>
        <taxon>Enoplea</taxon>
        <taxon>Dorylaimia</taxon>
        <taxon>Mermithida</taxon>
        <taxon>Mermithoidea</taxon>
        <taxon>Mermithidae</taxon>
        <taxon>Romanomermis</taxon>
    </lineage>
</organism>
<evidence type="ECO:0000256" key="10">
    <source>
        <dbReference type="ARBA" id="ARBA00022989"/>
    </source>
</evidence>
<comment type="catalytic activity">
    <reaction evidence="1">
        <text>GTP = 3',5'-cyclic GMP + diphosphate</text>
        <dbReference type="Rhea" id="RHEA:13665"/>
        <dbReference type="ChEBI" id="CHEBI:33019"/>
        <dbReference type="ChEBI" id="CHEBI:37565"/>
        <dbReference type="ChEBI" id="CHEBI:57746"/>
        <dbReference type="EC" id="4.6.1.2"/>
    </reaction>
</comment>
<dbReference type="GO" id="GO:0005524">
    <property type="term" value="F:ATP binding"/>
    <property type="evidence" value="ECO:0007669"/>
    <property type="project" value="UniProtKB-KW"/>
</dbReference>
<keyword evidence="12" id="KW-0456">Lyase</keyword>
<keyword evidence="9" id="KW-0460">Magnesium</keyword>
<dbReference type="GO" id="GO:0035556">
    <property type="term" value="P:intracellular signal transduction"/>
    <property type="evidence" value="ECO:0007669"/>
    <property type="project" value="InterPro"/>
</dbReference>
<keyword evidence="5 13" id="KW-0812">Transmembrane</keyword>
<evidence type="ECO:0000256" key="11">
    <source>
        <dbReference type="ARBA" id="ARBA00023136"/>
    </source>
</evidence>
<dbReference type="GO" id="GO:0007189">
    <property type="term" value="P:adenylate cyclase-activating G protein-coupled receptor signaling pathway"/>
    <property type="evidence" value="ECO:0007669"/>
    <property type="project" value="TreeGrafter"/>
</dbReference>
<name>A0A915K7C6_ROMCU</name>
<dbReference type="GO" id="GO:0005886">
    <property type="term" value="C:plasma membrane"/>
    <property type="evidence" value="ECO:0007669"/>
    <property type="project" value="TreeGrafter"/>
</dbReference>
<dbReference type="InterPro" id="IPR001054">
    <property type="entry name" value="A/G_cyclase"/>
</dbReference>
<dbReference type="AlphaFoldDB" id="A0A915K7C6"/>
<dbReference type="EC" id="4.6.1.1" evidence="4"/>
<evidence type="ECO:0000256" key="9">
    <source>
        <dbReference type="ARBA" id="ARBA00022842"/>
    </source>
</evidence>
<keyword evidence="10 13" id="KW-1133">Transmembrane helix</keyword>
<feature type="transmembrane region" description="Helical" evidence="13">
    <location>
        <begin position="184"/>
        <end position="202"/>
    </location>
</feature>
<dbReference type="GO" id="GO:0004383">
    <property type="term" value="F:guanylate cyclase activity"/>
    <property type="evidence" value="ECO:0007669"/>
    <property type="project" value="UniProtKB-EC"/>
</dbReference>
<comment type="subcellular location">
    <subcellularLocation>
        <location evidence="3">Membrane</location>
        <topology evidence="3">Multi-pass membrane protein</topology>
    </subcellularLocation>
</comment>
<dbReference type="GO" id="GO:0046872">
    <property type="term" value="F:metal ion binding"/>
    <property type="evidence" value="ECO:0007669"/>
    <property type="project" value="UniProtKB-KW"/>
</dbReference>
<feature type="transmembrane region" description="Helical" evidence="13">
    <location>
        <begin position="156"/>
        <end position="177"/>
    </location>
</feature>
<evidence type="ECO:0000256" key="13">
    <source>
        <dbReference type="SAM" id="Phobius"/>
    </source>
</evidence>
<evidence type="ECO:0000313" key="15">
    <source>
        <dbReference type="Proteomes" id="UP000887565"/>
    </source>
</evidence>
<sequence>MTSIVIHDPLSSEFSSLIDAVLFEKNYFGQESENHKICLTPFRKLICPQFSIICVRSIERKHLRVWEEGASLRNFRLENDLRLVFDKRIEKLRFYHFVTNHSFLLICGIFHLIIHLALPNEHKKVQSFAFEFHSNFGSCSDPCFQLQDSINWSITVHYVFLIFYCFTTLWLCCCKFLTHERPRLNRLICIITGLIVPSIFWLENYSSIRSGAMTLAYQLRLTDCSYILAVIYLIYQFFNFNLAWRMLFVMLISFLHYGYLTTILNFFDFKENVATVLIFLAFDIFLYVGTFYQNYDRERNLDDFEEAVNKKTIVEFEKERQDQLLLSIIPIYLADKVRKTILNRASKIRESIDYSGDQSKLFYDLHVQQHDNVSILFADIVKFTQLSVTLTPAELVRFLNELYTRFDTLAQSNHFMLVR</sequence>
<proteinExistence type="predicted"/>
<evidence type="ECO:0000313" key="16">
    <source>
        <dbReference type="WBParaSite" id="nRc.2.0.1.t34084-RA"/>
    </source>
</evidence>
<keyword evidence="8" id="KW-0067">ATP-binding</keyword>
<keyword evidence="7" id="KW-0547">Nucleotide-binding</keyword>
<evidence type="ECO:0000256" key="1">
    <source>
        <dbReference type="ARBA" id="ARBA00001436"/>
    </source>
</evidence>
<evidence type="ECO:0000256" key="8">
    <source>
        <dbReference type="ARBA" id="ARBA00022840"/>
    </source>
</evidence>
<keyword evidence="15" id="KW-1185">Reference proteome</keyword>
<dbReference type="PANTHER" id="PTHR45627">
    <property type="entry name" value="ADENYLATE CYCLASE TYPE 1"/>
    <property type="match status" value="1"/>
</dbReference>
<dbReference type="SUPFAM" id="SSF55073">
    <property type="entry name" value="Nucleotide cyclase"/>
    <property type="match status" value="1"/>
</dbReference>
<feature type="transmembrane region" description="Helical" evidence="13">
    <location>
        <begin position="273"/>
        <end position="292"/>
    </location>
</feature>
<reference evidence="16" key="1">
    <citation type="submission" date="2022-11" db="UniProtKB">
        <authorList>
            <consortium name="WormBaseParasite"/>
        </authorList>
    </citation>
    <scope>IDENTIFICATION</scope>
</reference>
<feature type="transmembrane region" description="Helical" evidence="13">
    <location>
        <begin position="214"/>
        <end position="235"/>
    </location>
</feature>
<dbReference type="Pfam" id="PF00211">
    <property type="entry name" value="Guanylate_cyc"/>
    <property type="match status" value="1"/>
</dbReference>
<feature type="domain" description="Guanylate cyclase" evidence="14">
    <location>
        <begin position="374"/>
        <end position="419"/>
    </location>
</feature>
<evidence type="ECO:0000256" key="5">
    <source>
        <dbReference type="ARBA" id="ARBA00022692"/>
    </source>
</evidence>
<dbReference type="PROSITE" id="PS50125">
    <property type="entry name" value="GUANYLATE_CYCLASE_2"/>
    <property type="match status" value="1"/>
</dbReference>
<evidence type="ECO:0000256" key="2">
    <source>
        <dbReference type="ARBA" id="ARBA00001593"/>
    </source>
</evidence>
<evidence type="ECO:0000256" key="12">
    <source>
        <dbReference type="ARBA" id="ARBA00023239"/>
    </source>
</evidence>
<evidence type="ECO:0000256" key="4">
    <source>
        <dbReference type="ARBA" id="ARBA00012201"/>
    </source>
</evidence>